<protein>
    <submittedName>
        <fullName evidence="1">Uncharacterized protein</fullName>
    </submittedName>
</protein>
<sequence>MNEEQLVLWNTIKNFELDDPDVSLSFTDRLARENGWTIEYSIRTILEYKKFIFLLTIADHPLTPSDQVDQVWHLHLLYTQSYWEDFCGDILKRKIHHGPTKGGDTEKSKFTDWYDKTKQLYLEVFKNQAPHDIWPSSQIRFTEINFERVNLDKNWIIKKPF</sequence>
<dbReference type="AlphaFoldDB" id="A0A6I4NPC9"/>
<dbReference type="RefSeq" id="WP_160376212.1">
    <property type="nucleotide sequence ID" value="NZ_WSTB01000012.1"/>
</dbReference>
<dbReference type="EMBL" id="WSTB01000012">
    <property type="protein sequence ID" value="MWB96316.1"/>
    <property type="molecule type" value="Genomic_DNA"/>
</dbReference>
<keyword evidence="2" id="KW-1185">Reference proteome</keyword>
<comment type="caution">
    <text evidence="1">The sequence shown here is derived from an EMBL/GenBank/DDBJ whole genome shotgun (WGS) entry which is preliminary data.</text>
</comment>
<reference evidence="1 2" key="1">
    <citation type="submission" date="2019-12" db="EMBL/GenBank/DDBJ databases">
        <authorList>
            <person name="Kim Y.S."/>
        </authorList>
    </citation>
    <scope>NUCLEOTIDE SEQUENCE [LARGE SCALE GENOMIC DNA]</scope>
    <source>
        <strain evidence="1 2">GA093</strain>
    </source>
</reference>
<evidence type="ECO:0000313" key="2">
    <source>
        <dbReference type="Proteomes" id="UP000471501"/>
    </source>
</evidence>
<evidence type="ECO:0000313" key="1">
    <source>
        <dbReference type="EMBL" id="MWB96316.1"/>
    </source>
</evidence>
<dbReference type="Proteomes" id="UP000471501">
    <property type="component" value="Unassembled WGS sequence"/>
</dbReference>
<gene>
    <name evidence="1" type="ORF">GON26_18290</name>
</gene>
<name>A0A6I4NPC9_9FLAO</name>
<organism evidence="1 2">
    <name type="scientific">Flavobacterium hydrocarbonoxydans</name>
    <dbReference type="NCBI Taxonomy" id="2683249"/>
    <lineage>
        <taxon>Bacteria</taxon>
        <taxon>Pseudomonadati</taxon>
        <taxon>Bacteroidota</taxon>
        <taxon>Flavobacteriia</taxon>
        <taxon>Flavobacteriales</taxon>
        <taxon>Flavobacteriaceae</taxon>
        <taxon>Flavobacterium</taxon>
    </lineage>
</organism>
<accession>A0A6I4NPC9</accession>
<proteinExistence type="predicted"/>